<dbReference type="InterPro" id="IPR010998">
    <property type="entry name" value="Integrase_recombinase_N"/>
</dbReference>
<dbReference type="AlphaFoldDB" id="A0A9D2S173"/>
<dbReference type="GO" id="GO:0003677">
    <property type="term" value="F:DNA binding"/>
    <property type="evidence" value="ECO:0007669"/>
    <property type="project" value="UniProtKB-KW"/>
</dbReference>
<dbReference type="Pfam" id="PF00589">
    <property type="entry name" value="Phage_integrase"/>
    <property type="match status" value="1"/>
</dbReference>
<evidence type="ECO:0000256" key="2">
    <source>
        <dbReference type="ARBA" id="ARBA00023125"/>
    </source>
</evidence>
<dbReference type="Pfam" id="PF02920">
    <property type="entry name" value="Integrase_DNA"/>
    <property type="match status" value="1"/>
</dbReference>
<dbReference type="InterPro" id="IPR013762">
    <property type="entry name" value="Integrase-like_cat_sf"/>
</dbReference>
<dbReference type="SUPFAM" id="SSF54171">
    <property type="entry name" value="DNA-binding domain"/>
    <property type="match status" value="1"/>
</dbReference>
<dbReference type="Gene3D" id="1.10.443.10">
    <property type="entry name" value="Intergrase catalytic core"/>
    <property type="match status" value="1"/>
</dbReference>
<keyword evidence="3" id="KW-0233">DNA recombination</keyword>
<evidence type="ECO:0000256" key="1">
    <source>
        <dbReference type="ARBA" id="ARBA00008857"/>
    </source>
</evidence>
<accession>A0A9D2S173</accession>
<dbReference type="CDD" id="cd01189">
    <property type="entry name" value="INT_ICEBs1_C_like"/>
    <property type="match status" value="1"/>
</dbReference>
<dbReference type="SUPFAM" id="SSF56349">
    <property type="entry name" value="DNA breaking-rejoining enzymes"/>
    <property type="match status" value="1"/>
</dbReference>
<evidence type="ECO:0000313" key="6">
    <source>
        <dbReference type="Proteomes" id="UP000824209"/>
    </source>
</evidence>
<organism evidence="5 6">
    <name type="scientific">Candidatus Ruthenibacterium avium</name>
    <dbReference type="NCBI Taxonomy" id="2838751"/>
    <lineage>
        <taxon>Bacteria</taxon>
        <taxon>Bacillati</taxon>
        <taxon>Bacillota</taxon>
        <taxon>Clostridia</taxon>
        <taxon>Eubacteriales</taxon>
        <taxon>Oscillospiraceae</taxon>
        <taxon>Ruthenibacterium</taxon>
    </lineage>
</organism>
<dbReference type="PROSITE" id="PS51898">
    <property type="entry name" value="TYR_RECOMBINASE"/>
    <property type="match status" value="1"/>
</dbReference>
<dbReference type="InterPro" id="IPR004191">
    <property type="entry name" value="Integrase_Tn916-type_DNA-bd_N"/>
</dbReference>
<dbReference type="InterPro" id="IPR002104">
    <property type="entry name" value="Integrase_catalytic"/>
</dbReference>
<dbReference type="PANTHER" id="PTHR30349:SF41">
    <property type="entry name" value="INTEGRASE_RECOMBINASE PROTEIN MJ0367-RELATED"/>
    <property type="match status" value="1"/>
</dbReference>
<dbReference type="InterPro" id="IPR011010">
    <property type="entry name" value="DNA_brk_join_enz"/>
</dbReference>
<protein>
    <submittedName>
        <fullName evidence="5">Tyrosine-type recombinase/integrase</fullName>
    </submittedName>
</protein>
<dbReference type="Gene3D" id="3.30.160.60">
    <property type="entry name" value="Classic Zinc Finger"/>
    <property type="match status" value="1"/>
</dbReference>
<gene>
    <name evidence="5" type="ORF">H9943_04035</name>
</gene>
<evidence type="ECO:0000256" key="3">
    <source>
        <dbReference type="ARBA" id="ARBA00023172"/>
    </source>
</evidence>
<dbReference type="EMBL" id="DWYA01000039">
    <property type="protein sequence ID" value="HJB39546.1"/>
    <property type="molecule type" value="Genomic_DNA"/>
</dbReference>
<dbReference type="PANTHER" id="PTHR30349">
    <property type="entry name" value="PHAGE INTEGRASE-RELATED"/>
    <property type="match status" value="1"/>
</dbReference>
<dbReference type="InterPro" id="IPR016177">
    <property type="entry name" value="DNA-bd_dom_sf"/>
</dbReference>
<feature type="domain" description="Tyr recombinase" evidence="4">
    <location>
        <begin position="184"/>
        <end position="390"/>
    </location>
</feature>
<proteinExistence type="inferred from homology"/>
<evidence type="ECO:0000313" key="5">
    <source>
        <dbReference type="EMBL" id="HJB39546.1"/>
    </source>
</evidence>
<comment type="similarity">
    <text evidence="1">Belongs to the 'phage' integrase family.</text>
</comment>
<sequence>MANRKDNKGRLLKTGESQRQDGRYAFKYRGKDGKDRFIYSWRLNDTDPLPKGKRQCKSLRELEKELQRDLMDGIDATGKKMLLWQLYEKHNALKPNVRKATVQGRKMLLNILKTDELGNMPIDKIKPSDTKQWAFRMSKKYSYQTINNHKRSLTACFHTAINDDLVRKNPFAWALSDVLKDDTVHKTALTEEQSDALVSFVKMDSTYQRYCNAIIVILYTGLRISELCGLTVRDIDFENGFICVNHQLLHDKEGYRVTSPKTDSGIRKIPLLAPAREALLNEIESRINVQAIEIDGYSDFVFLNKKGYPMYAAAYDTAFNNLVRKYNKHHKATELPMITPHMLRHTFCTNMANKKMTPNTLQYIMGHKNIMMTLGYYTHGTPQSAMAEMQSFSA</sequence>
<dbReference type="GO" id="GO:0006310">
    <property type="term" value="P:DNA recombination"/>
    <property type="evidence" value="ECO:0007669"/>
    <property type="project" value="UniProtKB-KW"/>
</dbReference>
<dbReference type="InterPro" id="IPR050090">
    <property type="entry name" value="Tyrosine_recombinase_XerCD"/>
</dbReference>
<dbReference type="GO" id="GO:0008907">
    <property type="term" value="F:integrase activity"/>
    <property type="evidence" value="ECO:0007669"/>
    <property type="project" value="InterPro"/>
</dbReference>
<keyword evidence="2" id="KW-0238">DNA-binding</keyword>
<dbReference type="Proteomes" id="UP000824209">
    <property type="component" value="Unassembled WGS sequence"/>
</dbReference>
<evidence type="ECO:0000259" key="4">
    <source>
        <dbReference type="PROSITE" id="PS51898"/>
    </source>
</evidence>
<reference evidence="5" key="1">
    <citation type="journal article" date="2021" name="PeerJ">
        <title>Extensive microbial diversity within the chicken gut microbiome revealed by metagenomics and culture.</title>
        <authorList>
            <person name="Gilroy R."/>
            <person name="Ravi A."/>
            <person name="Getino M."/>
            <person name="Pursley I."/>
            <person name="Horton D.L."/>
            <person name="Alikhan N.F."/>
            <person name="Baker D."/>
            <person name="Gharbi K."/>
            <person name="Hall N."/>
            <person name="Watson M."/>
            <person name="Adriaenssens E.M."/>
            <person name="Foster-Nyarko E."/>
            <person name="Jarju S."/>
            <person name="Secka A."/>
            <person name="Antonio M."/>
            <person name="Oren A."/>
            <person name="Chaudhuri R.R."/>
            <person name="La Ragione R."/>
            <person name="Hildebrand F."/>
            <person name="Pallen M.J."/>
        </authorList>
    </citation>
    <scope>NUCLEOTIDE SEQUENCE</scope>
    <source>
        <strain evidence="5">ChiBcec8-14828</strain>
    </source>
</reference>
<comment type="caution">
    <text evidence="5">The sequence shown here is derived from an EMBL/GenBank/DDBJ whole genome shotgun (WGS) entry which is preliminary data.</text>
</comment>
<name>A0A9D2S173_9FIRM</name>
<dbReference type="Gene3D" id="1.10.150.130">
    <property type="match status" value="1"/>
</dbReference>
<reference evidence="5" key="2">
    <citation type="submission" date="2021-04" db="EMBL/GenBank/DDBJ databases">
        <authorList>
            <person name="Gilroy R."/>
        </authorList>
    </citation>
    <scope>NUCLEOTIDE SEQUENCE</scope>
    <source>
        <strain evidence="5">ChiBcec8-14828</strain>
    </source>
</reference>